<keyword evidence="2" id="KW-1133">Transmembrane helix</keyword>
<proteinExistence type="predicted"/>
<name>A0AAU7Y1P0_9PSED</name>
<gene>
    <name evidence="3" type="ORF">ABS648_23225</name>
</gene>
<feature type="transmembrane region" description="Helical" evidence="2">
    <location>
        <begin position="15"/>
        <end position="40"/>
    </location>
</feature>
<keyword evidence="2" id="KW-0812">Transmembrane</keyword>
<protein>
    <submittedName>
        <fullName evidence="3">Uncharacterized protein</fullName>
    </submittedName>
</protein>
<organism evidence="3">
    <name type="scientific">Pseudomonas solani</name>
    <dbReference type="NCBI Taxonomy" id="2731552"/>
    <lineage>
        <taxon>Bacteria</taxon>
        <taxon>Pseudomonadati</taxon>
        <taxon>Pseudomonadota</taxon>
        <taxon>Gammaproteobacteria</taxon>
        <taxon>Pseudomonadales</taxon>
        <taxon>Pseudomonadaceae</taxon>
        <taxon>Pseudomonas</taxon>
    </lineage>
</organism>
<accession>A0AAU7Y1P0</accession>
<sequence length="133" mass="14665">MPTRSRTLHVSLNPVKLVLCIALGIWLGFLAVAGTAWFGYRQLVSAAWEQVGQSATAPLGSPVGPAPTPAPAPQSNAQMFERYQQNQGAAQQRDNARIEEAERLASPKCQFWTAQQRNAPNEKARQNMERFCN</sequence>
<dbReference type="AlphaFoldDB" id="A0AAU7Y1P0"/>
<dbReference type="RefSeq" id="WP_350446819.1">
    <property type="nucleotide sequence ID" value="NZ_CP146285.1"/>
</dbReference>
<feature type="region of interest" description="Disordered" evidence="1">
    <location>
        <begin position="55"/>
        <end position="76"/>
    </location>
</feature>
<keyword evidence="2" id="KW-0472">Membrane</keyword>
<evidence type="ECO:0000256" key="2">
    <source>
        <dbReference type="SAM" id="Phobius"/>
    </source>
</evidence>
<reference evidence="3" key="1">
    <citation type="submission" date="2023-08" db="EMBL/GenBank/DDBJ databases">
        <title>Increased levels of nutrients transform a symbiont into a lethal pathobiont.</title>
        <authorList>
            <person name="Lachnit T."/>
            <person name="Ulrich L."/>
            <person name="Willmer F.M."/>
            <person name="Hasenbein T."/>
            <person name="Steiner L.X."/>
            <person name="Wolters M."/>
            <person name="Herbst E.M."/>
            <person name="Deines P."/>
        </authorList>
    </citation>
    <scope>NUCLEOTIDE SEQUENCE</scope>
    <source>
        <strain evidence="3">T3</strain>
    </source>
</reference>
<evidence type="ECO:0000256" key="1">
    <source>
        <dbReference type="SAM" id="MobiDB-lite"/>
    </source>
</evidence>
<dbReference type="EMBL" id="CP158373">
    <property type="protein sequence ID" value="XBY62836.1"/>
    <property type="molecule type" value="Genomic_DNA"/>
</dbReference>
<evidence type="ECO:0000313" key="3">
    <source>
        <dbReference type="EMBL" id="XBY62836.1"/>
    </source>
</evidence>